<keyword evidence="7 10" id="KW-1133">Transmembrane helix</keyword>
<keyword evidence="3" id="KW-1003">Cell membrane</keyword>
<accession>A0A2P7SRZ9</accession>
<evidence type="ECO:0000256" key="4">
    <source>
        <dbReference type="ARBA" id="ARBA00022519"/>
    </source>
</evidence>
<evidence type="ECO:0000256" key="7">
    <source>
        <dbReference type="ARBA" id="ARBA00022989"/>
    </source>
</evidence>
<dbReference type="CDD" id="cd06582">
    <property type="entry name" value="TM_PBP1_LivH_like"/>
    <property type="match status" value="1"/>
</dbReference>
<feature type="transmembrane region" description="Helical" evidence="10">
    <location>
        <begin position="187"/>
        <end position="212"/>
    </location>
</feature>
<evidence type="ECO:0000256" key="2">
    <source>
        <dbReference type="ARBA" id="ARBA00022448"/>
    </source>
</evidence>
<keyword evidence="6" id="KW-0029">Amino-acid transport</keyword>
<dbReference type="Pfam" id="PF02653">
    <property type="entry name" value="BPD_transp_2"/>
    <property type="match status" value="1"/>
</dbReference>
<organism evidence="11 12">
    <name type="scientific">Kumtagia ephedrae</name>
    <dbReference type="NCBI Taxonomy" id="2116701"/>
    <lineage>
        <taxon>Bacteria</taxon>
        <taxon>Pseudomonadati</taxon>
        <taxon>Pseudomonadota</taxon>
        <taxon>Alphaproteobacteria</taxon>
        <taxon>Hyphomicrobiales</taxon>
        <taxon>Phyllobacteriaceae</taxon>
        <taxon>Kumtagia</taxon>
    </lineage>
</organism>
<dbReference type="AlphaFoldDB" id="A0A2P7SRZ9"/>
<comment type="caution">
    <text evidence="11">The sequence shown here is derived from an EMBL/GenBank/DDBJ whole genome shotgun (WGS) entry which is preliminary data.</text>
</comment>
<dbReference type="EMBL" id="PXYK01000002">
    <property type="protein sequence ID" value="PSJ65254.1"/>
    <property type="molecule type" value="Genomic_DNA"/>
</dbReference>
<evidence type="ECO:0000256" key="8">
    <source>
        <dbReference type="ARBA" id="ARBA00023136"/>
    </source>
</evidence>
<keyword evidence="2" id="KW-0813">Transport</keyword>
<proteinExistence type="inferred from homology"/>
<evidence type="ECO:0000313" key="11">
    <source>
        <dbReference type="EMBL" id="PSJ65254.1"/>
    </source>
</evidence>
<feature type="transmembrane region" description="Helical" evidence="10">
    <location>
        <begin position="36"/>
        <end position="55"/>
    </location>
</feature>
<dbReference type="GO" id="GO:0015192">
    <property type="term" value="F:L-phenylalanine transmembrane transporter activity"/>
    <property type="evidence" value="ECO:0007669"/>
    <property type="project" value="TreeGrafter"/>
</dbReference>
<dbReference type="OrthoDB" id="9807115at2"/>
<feature type="transmembrane region" description="Helical" evidence="10">
    <location>
        <begin position="93"/>
        <end position="113"/>
    </location>
</feature>
<dbReference type="GO" id="GO:1903806">
    <property type="term" value="P:L-isoleucine import across plasma membrane"/>
    <property type="evidence" value="ECO:0007669"/>
    <property type="project" value="TreeGrafter"/>
</dbReference>
<dbReference type="InterPro" id="IPR052157">
    <property type="entry name" value="BCAA_transport_permease"/>
</dbReference>
<dbReference type="GO" id="GO:0042941">
    <property type="term" value="P:D-alanine transmembrane transport"/>
    <property type="evidence" value="ECO:0007669"/>
    <property type="project" value="TreeGrafter"/>
</dbReference>
<feature type="transmembrane region" description="Helical" evidence="10">
    <location>
        <begin position="6"/>
        <end position="29"/>
    </location>
</feature>
<evidence type="ECO:0000256" key="3">
    <source>
        <dbReference type="ARBA" id="ARBA00022475"/>
    </source>
</evidence>
<evidence type="ECO:0000256" key="9">
    <source>
        <dbReference type="ARBA" id="ARBA00037998"/>
    </source>
</evidence>
<protein>
    <submittedName>
        <fullName evidence="11">Branched-chain amino acid ABC transporter permease</fullName>
    </submittedName>
</protein>
<evidence type="ECO:0000256" key="10">
    <source>
        <dbReference type="SAM" id="Phobius"/>
    </source>
</evidence>
<feature type="transmembrane region" description="Helical" evidence="10">
    <location>
        <begin position="61"/>
        <end position="81"/>
    </location>
</feature>
<comment type="subcellular location">
    <subcellularLocation>
        <location evidence="1">Cell membrane</location>
        <topology evidence="1">Multi-pass membrane protein</topology>
    </subcellularLocation>
</comment>
<evidence type="ECO:0000256" key="5">
    <source>
        <dbReference type="ARBA" id="ARBA00022692"/>
    </source>
</evidence>
<feature type="transmembrane region" description="Helical" evidence="10">
    <location>
        <begin position="258"/>
        <end position="279"/>
    </location>
</feature>
<dbReference type="RefSeq" id="WP_106770594.1">
    <property type="nucleotide sequence ID" value="NZ_PXYK01000002.1"/>
</dbReference>
<dbReference type="GO" id="GO:0015188">
    <property type="term" value="F:L-isoleucine transmembrane transporter activity"/>
    <property type="evidence" value="ECO:0007669"/>
    <property type="project" value="TreeGrafter"/>
</dbReference>
<keyword evidence="5 10" id="KW-0812">Transmembrane</keyword>
<feature type="transmembrane region" description="Helical" evidence="10">
    <location>
        <begin position="143"/>
        <end position="161"/>
    </location>
</feature>
<evidence type="ECO:0000256" key="6">
    <source>
        <dbReference type="ARBA" id="ARBA00022970"/>
    </source>
</evidence>
<dbReference type="GO" id="GO:0005304">
    <property type="term" value="F:L-valine transmembrane transporter activity"/>
    <property type="evidence" value="ECO:0007669"/>
    <property type="project" value="TreeGrafter"/>
</dbReference>
<dbReference type="PANTHER" id="PTHR11795:SF371">
    <property type="entry name" value="HIGH-AFFINITY BRANCHED-CHAIN AMINO ACID TRANSPORT SYSTEM PERMEASE PROTEIN LIVH"/>
    <property type="match status" value="1"/>
</dbReference>
<dbReference type="GO" id="GO:0005886">
    <property type="term" value="C:plasma membrane"/>
    <property type="evidence" value="ECO:0007669"/>
    <property type="project" value="UniProtKB-SubCell"/>
</dbReference>
<keyword evidence="4" id="KW-0997">Cell inner membrane</keyword>
<evidence type="ECO:0000256" key="1">
    <source>
        <dbReference type="ARBA" id="ARBA00004651"/>
    </source>
</evidence>
<evidence type="ECO:0000313" key="12">
    <source>
        <dbReference type="Proteomes" id="UP000241229"/>
    </source>
</evidence>
<keyword evidence="12" id="KW-1185">Reference proteome</keyword>
<dbReference type="GO" id="GO:0015808">
    <property type="term" value="P:L-alanine transport"/>
    <property type="evidence" value="ECO:0007669"/>
    <property type="project" value="TreeGrafter"/>
</dbReference>
<sequence length="297" mass="31694">MLMQQLLNGVVVGSVYGLFALGFTLIFGVNHIMNMAHGTVFMWGAFAGLYAVMLFDVPFPVAVLIGALGGGTVSVVLDWVAFRPLRKRGAPEFSSIVSSIGASLILLSLAQQLTATRVMRFPFDIFPIVVFSFFGLRIQLLQLVIIGIVVLMVIGLLYYLYRTSFGRQIRSVAFSESTSKLLGINPFAINFQVFFISGALAGIAGVLIGIVFNSVHFMMGEPLLLRAFVVIILGGLGSIPGALIAGLLIGIIQTLTVAYLSAGLADAIVFSALFLVLLVRPTGLFGGTAAVARVTRR</sequence>
<dbReference type="GO" id="GO:0015190">
    <property type="term" value="F:L-leucine transmembrane transporter activity"/>
    <property type="evidence" value="ECO:0007669"/>
    <property type="project" value="TreeGrafter"/>
</dbReference>
<dbReference type="InterPro" id="IPR001851">
    <property type="entry name" value="ABC_transp_permease"/>
</dbReference>
<dbReference type="Proteomes" id="UP000241229">
    <property type="component" value="Unassembled WGS sequence"/>
</dbReference>
<feature type="transmembrane region" description="Helical" evidence="10">
    <location>
        <begin position="224"/>
        <end position="252"/>
    </location>
</feature>
<reference evidence="11 12" key="1">
    <citation type="submission" date="2018-03" db="EMBL/GenBank/DDBJ databases">
        <title>The draft genome of Mesorhizobium sp. 6GN-30.</title>
        <authorList>
            <person name="Liu L."/>
            <person name="Li L."/>
            <person name="Wang T."/>
            <person name="Zhang X."/>
            <person name="Liang L."/>
        </authorList>
    </citation>
    <scope>NUCLEOTIDE SEQUENCE [LARGE SCALE GENOMIC DNA]</scope>
    <source>
        <strain evidence="11 12">6GN30</strain>
    </source>
</reference>
<comment type="similarity">
    <text evidence="9">Belongs to the binding-protein-dependent transport system permease family. LivHM subfamily.</text>
</comment>
<gene>
    <name evidence="11" type="ORF">C7I84_02600</name>
</gene>
<name>A0A2P7SRZ9_9HYPH</name>
<dbReference type="PANTHER" id="PTHR11795">
    <property type="entry name" value="BRANCHED-CHAIN AMINO ACID TRANSPORT SYSTEM PERMEASE PROTEIN LIVH"/>
    <property type="match status" value="1"/>
</dbReference>
<keyword evidence="8 10" id="KW-0472">Membrane</keyword>